<dbReference type="PATRIC" id="fig|1629550.3.peg.1758"/>
<proteinExistence type="predicted"/>
<comment type="caution">
    <text evidence="1">The sequence shown here is derived from an EMBL/GenBank/DDBJ whole genome shotgun (WGS) entry which is preliminary data.</text>
</comment>
<dbReference type="RefSeq" id="WP_046823402.1">
    <property type="nucleotide sequence ID" value="NZ_JBCLWQ010000002.1"/>
</dbReference>
<reference evidence="1 2" key="1">
    <citation type="submission" date="2015-04" db="EMBL/GenBank/DDBJ databases">
        <title>Microcin producing Clostridium sp. JC272T.</title>
        <authorList>
            <person name="Jyothsna T."/>
            <person name="Sasikala C."/>
            <person name="Ramana C."/>
        </authorList>
    </citation>
    <scope>NUCLEOTIDE SEQUENCE [LARGE SCALE GENOMIC DNA]</scope>
    <source>
        <strain evidence="1 2">JC272</strain>
    </source>
</reference>
<evidence type="ECO:0000313" key="2">
    <source>
        <dbReference type="Proteomes" id="UP000034407"/>
    </source>
</evidence>
<name>A0A0M3DE36_9FIRM</name>
<dbReference type="OrthoDB" id="1751132at2"/>
<organism evidence="1 2">
    <name type="scientific">Paraclostridium benzoelyticum</name>
    <dbReference type="NCBI Taxonomy" id="1629550"/>
    <lineage>
        <taxon>Bacteria</taxon>
        <taxon>Bacillati</taxon>
        <taxon>Bacillota</taxon>
        <taxon>Clostridia</taxon>
        <taxon>Peptostreptococcales</taxon>
        <taxon>Peptostreptococcaceae</taxon>
        <taxon>Paraclostridium</taxon>
    </lineage>
</organism>
<dbReference type="AlphaFoldDB" id="A0A0M3DE36"/>
<evidence type="ECO:0000313" key="1">
    <source>
        <dbReference type="EMBL" id="KKY00910.1"/>
    </source>
</evidence>
<sequence>MKKEFLTSDKVFLQESKFANVLISSNGYVDFHEKLSKSDLDYSDDKVFEIMPSAFIDFNQHLYEDINHMNSISCGLYLERSLVTFRIFLWGAKGEGFEIFKHVLRGDEIESLKSIDDMKQYIYIHLDELEEGILKTYSMSAMHSFEQLGMGIESKKLPLHSILQFISIDNNIADFR</sequence>
<accession>A0A0M3DE36</accession>
<dbReference type="Proteomes" id="UP000034407">
    <property type="component" value="Unassembled WGS sequence"/>
</dbReference>
<keyword evidence="2" id="KW-1185">Reference proteome</keyword>
<dbReference type="EMBL" id="LBBT01000236">
    <property type="protein sequence ID" value="KKY00910.1"/>
    <property type="molecule type" value="Genomic_DNA"/>
</dbReference>
<gene>
    <name evidence="1" type="ORF">VN21_11495</name>
</gene>
<protein>
    <submittedName>
        <fullName evidence="1">Uncharacterized protein</fullName>
    </submittedName>
</protein>